<protein>
    <recommendedName>
        <fullName evidence="9">NCA2-domain-containing protein</fullName>
    </recommendedName>
</protein>
<evidence type="ECO:0000256" key="6">
    <source>
        <dbReference type="SAM" id="MobiDB-lite"/>
    </source>
</evidence>
<evidence type="ECO:0000313" key="7">
    <source>
        <dbReference type="EMBL" id="THH20087.1"/>
    </source>
</evidence>
<dbReference type="PANTHER" id="PTHR28234:SF1">
    <property type="entry name" value="NUCLEAR CONTROL OF ATPASE PROTEIN 2"/>
    <property type="match status" value="1"/>
</dbReference>
<dbReference type="Proteomes" id="UP000310158">
    <property type="component" value="Unassembled WGS sequence"/>
</dbReference>
<sequence>MAMSTSVSHLTDDLFLLSSPRASQTRISSADSVQLEQSLQSLLLSLKPPVAHARIDEAIQLLQNYESTRASTGVETLAVQVSEEEQGLKNATVGRIIVGLYAEALDTFLKEAMDAEVEAEWWADIERSSSKVWYYLVQTLPSRLVGLLQSATHALHSQNRTFNLSVLRISSLRSLLSGRETARPNILAASLFPHLHTHPHMMPLTFSLRVPSFYLQALTRPPSSADVTFAFKTIHTCLSSFIDTFFTFFGLPFELTRQECFLKCKELERIRDERAQVLGELASRRDRLASVLLLTSSSEAEDNKITFLRDLDSVVSGKPIDIDVLAQGSLPILSALHTTSRQILPEHKIQHGVHLRSHALLRPSRMTLLWPRLVLLPPLTLLLIREVYASKESLVNTVWDIWDTAKGFWRGWLIEPSKDIIKTVRASGEEGVIVQKESVDADLQSLKRMALDLARDKLHYGPAQLDDLANKIHLGDLTPILEIYEEDIKTPVKSALSGTLLRSVFVQVQKAKVDIDQTLTGIDRLLKSQELTFAFVGVAPALAILYVTSGYLRELWSGGRGRGRYGGKRKRAAAWLTMRRVERLLISQPQAPGRRSLSVAQHPRRTDTEGKPTIPPLTSGLLLISLSSLRRYAETCLPMRSRLREGFLEDVGDLEDPALDRDEKVKVVERMWRSWGRVLDWERGGGAIGQR</sequence>
<dbReference type="Pfam" id="PF08637">
    <property type="entry name" value="NCA2"/>
    <property type="match status" value="1"/>
</dbReference>
<proteinExistence type="predicted"/>
<feature type="region of interest" description="Disordered" evidence="6">
    <location>
        <begin position="592"/>
        <end position="612"/>
    </location>
</feature>
<evidence type="ECO:0000256" key="3">
    <source>
        <dbReference type="ARBA" id="ARBA00022989"/>
    </source>
</evidence>
<dbReference type="OrthoDB" id="413313at2759"/>
<gene>
    <name evidence="7" type="ORF">EW146_g1208</name>
</gene>
<comment type="subcellular location">
    <subcellularLocation>
        <location evidence="1">Mitochondrion membrane</location>
        <topology evidence="1">Multi-pass membrane protein</topology>
    </subcellularLocation>
</comment>
<reference evidence="7 8" key="1">
    <citation type="submission" date="2019-02" db="EMBL/GenBank/DDBJ databases">
        <title>Genome sequencing of the rare red list fungi Bondarzewia mesenterica.</title>
        <authorList>
            <person name="Buettner E."/>
            <person name="Kellner H."/>
        </authorList>
    </citation>
    <scope>NUCLEOTIDE SEQUENCE [LARGE SCALE GENOMIC DNA]</scope>
    <source>
        <strain evidence="7 8">DSM 108281</strain>
    </source>
</reference>
<evidence type="ECO:0000313" key="8">
    <source>
        <dbReference type="Proteomes" id="UP000310158"/>
    </source>
</evidence>
<dbReference type="InterPro" id="IPR013946">
    <property type="entry name" value="NCA2-like"/>
</dbReference>
<evidence type="ECO:0000256" key="1">
    <source>
        <dbReference type="ARBA" id="ARBA00004225"/>
    </source>
</evidence>
<evidence type="ECO:0000256" key="5">
    <source>
        <dbReference type="ARBA" id="ARBA00023136"/>
    </source>
</evidence>
<dbReference type="PANTHER" id="PTHR28234">
    <property type="entry name" value="NUCLEAR CONTROL OF ATPASE PROTEIN 2"/>
    <property type="match status" value="1"/>
</dbReference>
<dbReference type="AlphaFoldDB" id="A0A4S4M626"/>
<evidence type="ECO:0008006" key="9">
    <source>
        <dbReference type="Google" id="ProtNLM"/>
    </source>
</evidence>
<keyword evidence="3" id="KW-1133">Transmembrane helix</keyword>
<keyword evidence="4" id="KW-0496">Mitochondrion</keyword>
<evidence type="ECO:0000256" key="2">
    <source>
        <dbReference type="ARBA" id="ARBA00022692"/>
    </source>
</evidence>
<organism evidence="7 8">
    <name type="scientific">Bondarzewia mesenterica</name>
    <dbReference type="NCBI Taxonomy" id="1095465"/>
    <lineage>
        <taxon>Eukaryota</taxon>
        <taxon>Fungi</taxon>
        <taxon>Dikarya</taxon>
        <taxon>Basidiomycota</taxon>
        <taxon>Agaricomycotina</taxon>
        <taxon>Agaricomycetes</taxon>
        <taxon>Russulales</taxon>
        <taxon>Bondarzewiaceae</taxon>
        <taxon>Bondarzewia</taxon>
    </lineage>
</organism>
<keyword evidence="2" id="KW-0812">Transmembrane</keyword>
<keyword evidence="8" id="KW-1185">Reference proteome</keyword>
<accession>A0A4S4M626</accession>
<dbReference type="EMBL" id="SGPL01000029">
    <property type="protein sequence ID" value="THH20087.1"/>
    <property type="molecule type" value="Genomic_DNA"/>
</dbReference>
<dbReference type="GO" id="GO:0005741">
    <property type="term" value="C:mitochondrial outer membrane"/>
    <property type="evidence" value="ECO:0007669"/>
    <property type="project" value="TreeGrafter"/>
</dbReference>
<evidence type="ECO:0000256" key="4">
    <source>
        <dbReference type="ARBA" id="ARBA00023128"/>
    </source>
</evidence>
<comment type="caution">
    <text evidence="7">The sequence shown here is derived from an EMBL/GenBank/DDBJ whole genome shotgun (WGS) entry which is preliminary data.</text>
</comment>
<keyword evidence="5" id="KW-0472">Membrane</keyword>
<name>A0A4S4M626_9AGAM</name>